<protein>
    <submittedName>
        <fullName evidence="3">Transcriptional regulator with XRE-family HTH domain</fullName>
    </submittedName>
</protein>
<dbReference type="Pfam" id="PF12844">
    <property type="entry name" value="HTH_19"/>
    <property type="match status" value="1"/>
</dbReference>
<organism evidence="3 4">
    <name type="scientific">Bacillus chungangensis</name>
    <dbReference type="NCBI Taxonomy" id="587633"/>
    <lineage>
        <taxon>Bacteria</taxon>
        <taxon>Bacillati</taxon>
        <taxon>Bacillota</taxon>
        <taxon>Bacilli</taxon>
        <taxon>Bacillales</taxon>
        <taxon>Bacillaceae</taxon>
        <taxon>Bacillus</taxon>
    </lineage>
</organism>
<dbReference type="SUPFAM" id="SSF47413">
    <property type="entry name" value="lambda repressor-like DNA-binding domains"/>
    <property type="match status" value="1"/>
</dbReference>
<dbReference type="RefSeq" id="WP_307229426.1">
    <property type="nucleotide sequence ID" value="NZ_JAUSTT010000012.1"/>
</dbReference>
<dbReference type="Proteomes" id="UP001223586">
    <property type="component" value="Unassembled WGS sequence"/>
</dbReference>
<accession>A0ABT9WT03</accession>
<keyword evidence="1" id="KW-0238">DNA-binding</keyword>
<dbReference type="SMART" id="SM00530">
    <property type="entry name" value="HTH_XRE"/>
    <property type="match status" value="1"/>
</dbReference>
<evidence type="ECO:0000259" key="2">
    <source>
        <dbReference type="PROSITE" id="PS50943"/>
    </source>
</evidence>
<dbReference type="PROSITE" id="PS50943">
    <property type="entry name" value="HTH_CROC1"/>
    <property type="match status" value="1"/>
</dbReference>
<dbReference type="CDD" id="cd00093">
    <property type="entry name" value="HTH_XRE"/>
    <property type="match status" value="1"/>
</dbReference>
<dbReference type="PANTHER" id="PTHR46558">
    <property type="entry name" value="TRACRIPTIONAL REGULATORY PROTEIN-RELATED-RELATED"/>
    <property type="match status" value="1"/>
</dbReference>
<dbReference type="InterPro" id="IPR001387">
    <property type="entry name" value="Cro/C1-type_HTH"/>
</dbReference>
<sequence length="205" mass="23751">MSFGKRLKQLRKLEGISMASLGSHIGTSSSRISDWENEKTHPSSVFIVRIARYFNVSIDWLLTGVEFDEYLAVSKMGDLTNEEEALIHSIVERNEIEDPLLFKKAVSYFCQWMKAENASVSINKESLEYLYYLLLTFVHRHKAASEKIQPNIAEQTQLYKPEQECYPSSDEQHLLLLFRQLSKRDKTEIVSIMEMKKTYGKKADS</sequence>
<dbReference type="Gene3D" id="1.10.260.40">
    <property type="entry name" value="lambda repressor-like DNA-binding domains"/>
    <property type="match status" value="1"/>
</dbReference>
<evidence type="ECO:0000256" key="1">
    <source>
        <dbReference type="ARBA" id="ARBA00023125"/>
    </source>
</evidence>
<comment type="caution">
    <text evidence="3">The sequence shown here is derived from an EMBL/GenBank/DDBJ whole genome shotgun (WGS) entry which is preliminary data.</text>
</comment>
<gene>
    <name evidence="3" type="ORF">J2S08_002189</name>
</gene>
<dbReference type="InterPro" id="IPR010982">
    <property type="entry name" value="Lambda_DNA-bd_dom_sf"/>
</dbReference>
<reference evidence="3 4" key="1">
    <citation type="submission" date="2023-07" db="EMBL/GenBank/DDBJ databases">
        <title>Genomic Encyclopedia of Type Strains, Phase IV (KMG-IV): sequencing the most valuable type-strain genomes for metagenomic binning, comparative biology and taxonomic classification.</title>
        <authorList>
            <person name="Goeker M."/>
        </authorList>
    </citation>
    <scope>NUCLEOTIDE SEQUENCE [LARGE SCALE GENOMIC DNA]</scope>
    <source>
        <strain evidence="3 4">DSM 23837</strain>
    </source>
</reference>
<dbReference type="EMBL" id="JAUSTT010000012">
    <property type="protein sequence ID" value="MDQ0176345.1"/>
    <property type="molecule type" value="Genomic_DNA"/>
</dbReference>
<feature type="domain" description="HTH cro/C1-type" evidence="2">
    <location>
        <begin position="7"/>
        <end position="61"/>
    </location>
</feature>
<dbReference type="PANTHER" id="PTHR46558:SF11">
    <property type="entry name" value="HTH-TYPE TRANSCRIPTIONAL REGULATOR XRE"/>
    <property type="match status" value="1"/>
</dbReference>
<keyword evidence="4" id="KW-1185">Reference proteome</keyword>
<name>A0ABT9WT03_9BACI</name>
<proteinExistence type="predicted"/>
<evidence type="ECO:0000313" key="4">
    <source>
        <dbReference type="Proteomes" id="UP001223586"/>
    </source>
</evidence>
<evidence type="ECO:0000313" key="3">
    <source>
        <dbReference type="EMBL" id="MDQ0176345.1"/>
    </source>
</evidence>